<evidence type="ECO:0000256" key="3">
    <source>
        <dbReference type="ARBA" id="ARBA00009516"/>
    </source>
</evidence>
<accession>A0A5C6RU78</accession>
<reference evidence="16 17" key="1">
    <citation type="submission" date="2019-08" db="EMBL/GenBank/DDBJ databases">
        <title>Genome of Vicingus serpentipes NCIMB 15042.</title>
        <authorList>
            <person name="Bowman J.P."/>
        </authorList>
    </citation>
    <scope>NUCLEOTIDE SEQUENCE [LARGE SCALE GENOMIC DNA]</scope>
    <source>
        <strain evidence="16 17">NCIMB 15042</strain>
    </source>
</reference>
<comment type="caution">
    <text evidence="16">The sequence shown here is derived from an EMBL/GenBank/DDBJ whole genome shotgun (WGS) entry which is preliminary data.</text>
</comment>
<dbReference type="GO" id="GO:0005525">
    <property type="term" value="F:GTP binding"/>
    <property type="evidence" value="ECO:0007669"/>
    <property type="project" value="UniProtKB-KW"/>
</dbReference>
<evidence type="ECO:0000256" key="14">
    <source>
        <dbReference type="ARBA" id="ARBA00079807"/>
    </source>
</evidence>
<evidence type="ECO:0000256" key="5">
    <source>
        <dbReference type="ARBA" id="ARBA00022533"/>
    </source>
</evidence>
<dbReference type="OrthoDB" id="9781675at2"/>
<dbReference type="Proteomes" id="UP000321721">
    <property type="component" value="Unassembled WGS sequence"/>
</dbReference>
<keyword evidence="17" id="KW-1185">Reference proteome</keyword>
<keyword evidence="7 16" id="KW-0808">Transferase</keyword>
<dbReference type="Pfam" id="PF14681">
    <property type="entry name" value="UPRTase"/>
    <property type="match status" value="1"/>
</dbReference>
<keyword evidence="9" id="KW-0342">GTP-binding</keyword>
<evidence type="ECO:0000256" key="7">
    <source>
        <dbReference type="ARBA" id="ARBA00022679"/>
    </source>
</evidence>
<name>A0A5C6RU78_9FLAO</name>
<dbReference type="FunFam" id="3.40.50.2020:FF:000023">
    <property type="entry name" value="Probable uracil phosphoribosyltransferase"/>
    <property type="match status" value="1"/>
</dbReference>
<feature type="domain" description="Phosphoribosyltransferase" evidence="15">
    <location>
        <begin position="14"/>
        <end position="213"/>
    </location>
</feature>
<comment type="similarity">
    <text evidence="3">Belongs to the UPRTase family.</text>
</comment>
<proteinExistence type="inferred from homology"/>
<dbReference type="PANTHER" id="PTHR11608">
    <property type="entry name" value="BIFUNCTIONAL PROTEIN PYRR"/>
    <property type="match status" value="1"/>
</dbReference>
<dbReference type="PANTHER" id="PTHR11608:SF0">
    <property type="entry name" value="BIFUNCTIONAL PROTEIN PYRR"/>
    <property type="match status" value="1"/>
</dbReference>
<evidence type="ECO:0000256" key="9">
    <source>
        <dbReference type="ARBA" id="ARBA00023134"/>
    </source>
</evidence>
<dbReference type="InterPro" id="IPR029057">
    <property type="entry name" value="PRTase-like"/>
</dbReference>
<keyword evidence="8" id="KW-0547">Nucleotide-binding</keyword>
<dbReference type="InterPro" id="IPR000836">
    <property type="entry name" value="PRTase_dom"/>
</dbReference>
<dbReference type="CDD" id="cd06223">
    <property type="entry name" value="PRTases_typeI"/>
    <property type="match status" value="1"/>
</dbReference>
<dbReference type="EC" id="2.4.2.9" evidence="4"/>
<evidence type="ECO:0000256" key="8">
    <source>
        <dbReference type="ARBA" id="ARBA00022741"/>
    </source>
</evidence>
<dbReference type="Gene3D" id="3.40.50.2020">
    <property type="match status" value="1"/>
</dbReference>
<comment type="pathway">
    <text evidence="2">Pyrimidine metabolism; UMP biosynthesis via salvage pathway; UMP from uracil: step 1/1.</text>
</comment>
<evidence type="ECO:0000256" key="12">
    <source>
        <dbReference type="ARBA" id="ARBA00056901"/>
    </source>
</evidence>
<evidence type="ECO:0000259" key="15">
    <source>
        <dbReference type="Pfam" id="PF14681"/>
    </source>
</evidence>
<evidence type="ECO:0000256" key="1">
    <source>
        <dbReference type="ARBA" id="ARBA00001946"/>
    </source>
</evidence>
<keyword evidence="5" id="KW-0021">Allosteric enzyme</keyword>
<dbReference type="GO" id="GO:0004845">
    <property type="term" value="F:uracil phosphoribosyltransferase activity"/>
    <property type="evidence" value="ECO:0007669"/>
    <property type="project" value="UniProtKB-EC"/>
</dbReference>
<evidence type="ECO:0000313" key="16">
    <source>
        <dbReference type="EMBL" id="TXB65210.1"/>
    </source>
</evidence>
<dbReference type="NCBIfam" id="NF001097">
    <property type="entry name" value="PRK00129.1"/>
    <property type="match status" value="1"/>
</dbReference>
<evidence type="ECO:0000256" key="11">
    <source>
        <dbReference type="ARBA" id="ARBA00052919"/>
    </source>
</evidence>
<gene>
    <name evidence="16" type="ORF">FRY74_07235</name>
</gene>
<evidence type="ECO:0000256" key="6">
    <source>
        <dbReference type="ARBA" id="ARBA00022676"/>
    </source>
</evidence>
<evidence type="ECO:0000256" key="2">
    <source>
        <dbReference type="ARBA" id="ARBA00005180"/>
    </source>
</evidence>
<dbReference type="RefSeq" id="WP_147100042.1">
    <property type="nucleotide sequence ID" value="NZ_VOOS01000003.1"/>
</dbReference>
<comment type="function">
    <text evidence="12">Catalyzes the conversion of uracil and 5-phospho-alpha-D-ribose 1-diphosphate (PRPP) to UMP and diphosphate.</text>
</comment>
<evidence type="ECO:0000313" key="17">
    <source>
        <dbReference type="Proteomes" id="UP000321721"/>
    </source>
</evidence>
<evidence type="ECO:0000256" key="4">
    <source>
        <dbReference type="ARBA" id="ARBA00011894"/>
    </source>
</evidence>
<dbReference type="SUPFAM" id="SSF53271">
    <property type="entry name" value="PRTase-like"/>
    <property type="match status" value="1"/>
</dbReference>
<dbReference type="InterPro" id="IPR050137">
    <property type="entry name" value="PyrR_bifunctional"/>
</dbReference>
<organism evidence="16 17">
    <name type="scientific">Vicingus serpentipes</name>
    <dbReference type="NCBI Taxonomy" id="1926625"/>
    <lineage>
        <taxon>Bacteria</taxon>
        <taxon>Pseudomonadati</taxon>
        <taxon>Bacteroidota</taxon>
        <taxon>Flavobacteriia</taxon>
        <taxon>Flavobacteriales</taxon>
        <taxon>Vicingaceae</taxon>
        <taxon>Vicingus</taxon>
    </lineage>
</organism>
<evidence type="ECO:0000256" key="10">
    <source>
        <dbReference type="ARBA" id="ARBA00031082"/>
    </source>
</evidence>
<dbReference type="AlphaFoldDB" id="A0A5C6RU78"/>
<dbReference type="EMBL" id="VOOS01000003">
    <property type="protein sequence ID" value="TXB65210.1"/>
    <property type="molecule type" value="Genomic_DNA"/>
</dbReference>
<evidence type="ECO:0000256" key="13">
    <source>
        <dbReference type="ARBA" id="ARBA00072146"/>
    </source>
</evidence>
<keyword evidence="6 16" id="KW-0328">Glycosyltransferase</keyword>
<protein>
    <recommendedName>
        <fullName evidence="13">Uracil phosphoribosyltransferase</fullName>
        <ecNumber evidence="4">2.4.2.9</ecNumber>
    </recommendedName>
    <alternativeName>
        <fullName evidence="10">UMP pyrophosphorylase</fullName>
    </alternativeName>
    <alternativeName>
        <fullName evidence="14">UPRTase</fullName>
    </alternativeName>
</protein>
<sequence length="216" mass="24376">MEIVNLGKTNSIFNQYIAEIRDENIQKDSMRFRRNCERMGEIFAYEISKRLDYVDQEITTPLGNSNINLLFEQPVLTTILRAGLPVHQGFLNYFDKAENAFVSAYRKHHKDGSFDIELEYLASPDLNDKTIILSDPMLASGSSIVVTYKALLEKGNPKKIHIAILIASRQGLEYVKRFLPENTTIWVGAIDEELTAQSYIVPGLGDAGDLAYGPKE</sequence>
<comment type="cofactor">
    <cofactor evidence="1">
        <name>Mg(2+)</name>
        <dbReference type="ChEBI" id="CHEBI:18420"/>
    </cofactor>
</comment>
<comment type="catalytic activity">
    <reaction evidence="11">
        <text>UMP + diphosphate = 5-phospho-alpha-D-ribose 1-diphosphate + uracil</text>
        <dbReference type="Rhea" id="RHEA:13017"/>
        <dbReference type="ChEBI" id="CHEBI:17568"/>
        <dbReference type="ChEBI" id="CHEBI:33019"/>
        <dbReference type="ChEBI" id="CHEBI:57865"/>
        <dbReference type="ChEBI" id="CHEBI:58017"/>
        <dbReference type="EC" id="2.4.2.9"/>
    </reaction>
</comment>